<dbReference type="GO" id="GO:0005634">
    <property type="term" value="C:nucleus"/>
    <property type="evidence" value="ECO:0007669"/>
    <property type="project" value="TreeGrafter"/>
</dbReference>
<keyword evidence="9" id="KW-1185">Reference proteome</keyword>
<evidence type="ECO:0000256" key="3">
    <source>
        <dbReference type="ARBA" id="ARBA00022806"/>
    </source>
</evidence>
<organism evidence="8 9">
    <name type="scientific">Fasciolopsis buskii</name>
    <dbReference type="NCBI Taxonomy" id="27845"/>
    <lineage>
        <taxon>Eukaryota</taxon>
        <taxon>Metazoa</taxon>
        <taxon>Spiralia</taxon>
        <taxon>Lophotrochozoa</taxon>
        <taxon>Platyhelminthes</taxon>
        <taxon>Trematoda</taxon>
        <taxon>Digenea</taxon>
        <taxon>Plagiorchiida</taxon>
        <taxon>Echinostomata</taxon>
        <taxon>Echinostomatoidea</taxon>
        <taxon>Fasciolidae</taxon>
        <taxon>Fasciolopsis</taxon>
    </lineage>
</organism>
<dbReference type="Pfam" id="PF00271">
    <property type="entry name" value="Helicase_C"/>
    <property type="match status" value="1"/>
</dbReference>
<dbReference type="PANTHER" id="PTHR18934">
    <property type="entry name" value="ATP-DEPENDENT RNA HELICASE"/>
    <property type="match status" value="1"/>
</dbReference>
<reference evidence="8" key="1">
    <citation type="submission" date="2019-05" db="EMBL/GenBank/DDBJ databases">
        <title>Annotation for the trematode Fasciolopsis buski.</title>
        <authorList>
            <person name="Choi Y.-J."/>
        </authorList>
    </citation>
    <scope>NUCLEOTIDE SEQUENCE</scope>
    <source>
        <strain evidence="8">HT</strain>
        <tissue evidence="8">Whole worm</tissue>
    </source>
</reference>
<keyword evidence="6" id="KW-0732">Signal</keyword>
<dbReference type="PROSITE" id="PS51194">
    <property type="entry name" value="HELICASE_CTER"/>
    <property type="match status" value="1"/>
</dbReference>
<dbReference type="GO" id="GO:0005524">
    <property type="term" value="F:ATP binding"/>
    <property type="evidence" value="ECO:0007669"/>
    <property type="project" value="UniProtKB-KW"/>
</dbReference>
<evidence type="ECO:0000256" key="1">
    <source>
        <dbReference type="ARBA" id="ARBA00022741"/>
    </source>
</evidence>
<name>A0A8E0RQN2_9TREM</name>
<dbReference type="AlphaFoldDB" id="A0A8E0RQN2"/>
<evidence type="ECO:0000256" key="4">
    <source>
        <dbReference type="ARBA" id="ARBA00022840"/>
    </source>
</evidence>
<keyword evidence="1" id="KW-0547">Nucleotide-binding</keyword>
<comment type="caution">
    <text evidence="8">The sequence shown here is derived from an EMBL/GenBank/DDBJ whole genome shotgun (WGS) entry which is preliminary data.</text>
</comment>
<gene>
    <name evidence="8" type="ORF">FBUS_04946</name>
</gene>
<dbReference type="PANTHER" id="PTHR18934:SF237">
    <property type="entry name" value="ATP-DEPENDENT DNA_RNA HELICASE DHX36"/>
    <property type="match status" value="1"/>
</dbReference>
<accession>A0A8E0RQN2</accession>
<feature type="compositionally biased region" description="Polar residues" evidence="5">
    <location>
        <begin position="708"/>
        <end position="722"/>
    </location>
</feature>
<dbReference type="Proteomes" id="UP000728185">
    <property type="component" value="Unassembled WGS sequence"/>
</dbReference>
<dbReference type="InterPro" id="IPR027417">
    <property type="entry name" value="P-loop_NTPase"/>
</dbReference>
<dbReference type="GO" id="GO:0016787">
    <property type="term" value="F:hydrolase activity"/>
    <property type="evidence" value="ECO:0007669"/>
    <property type="project" value="UniProtKB-KW"/>
</dbReference>
<dbReference type="Gene3D" id="3.40.50.300">
    <property type="entry name" value="P-loop containing nucleotide triphosphate hydrolases"/>
    <property type="match status" value="1"/>
</dbReference>
<keyword evidence="4" id="KW-0067">ATP-binding</keyword>
<dbReference type="OrthoDB" id="5600252at2759"/>
<sequence>MHQLNAFFSLVVPFSLAIDNCPKLDIPGRLYPVETFFLEDILRMTNFWLPDSKMVELSKTQNAYMKRRHIDAGLSRSEAKVASRQINTSFVQWIEKQNLPPKAKKILQIVGEDAYPNVDLIVHMIDYVMQNTDNGAILVFVPGIGSIKDTIRELRQLNPQLYGEHSRRVRIYPLHSQLATSRQRGLFEVPGPGQRKIVISTNIAETSVTIEDVVYVIDCGRIKITDYDPSCNTYSLAPVLVSKANAAQRRGRAGRVQPGVCYHLFPQYVHNNTMNEFLSPEISRMRLEDVILRIKASALLKLGSVTSFLADCMDPPSQSRIARSLHFLYELQTLNLRESQLTVTGNGEIRSQFSANDKQRMKRDLNEYCVSATKDAKSGLMPSEYDRLPDHALLGDCEPLNALGKQLATLPLDPQCGKLLLLGSIFSCLEPALIVAACLSYRDPFEIPMEREDQALRRRVELAGDTFSDHWVYVTAVRKFQQLLIGHIRRQFCDEYFLRENVIFEILRLMKDYSKLLHELGYINTPNVLDRDANVNKDNFPIFRAVLCGALYPNVLQKNNRPHAKCIGRPSEGNSSIHSKSVNCNVRSVDPLWLVYFSKTRTENSSCPTVTDSTITTLRDMMFFGGSLSLSHESESTLVAGEWISFQIEPKVAKLLKNLRDQLDYFLLNKFASPTVTSWNSNTAEGQLLHTVAELLVNEPDIQLVTNSSRSSDVRRNQQSPDSSRHFAGKRRDH</sequence>
<evidence type="ECO:0000256" key="5">
    <source>
        <dbReference type="SAM" id="MobiDB-lite"/>
    </source>
</evidence>
<proteinExistence type="predicted"/>
<dbReference type="Pfam" id="PF26026">
    <property type="entry name" value="RNA_hel_CTD"/>
    <property type="match status" value="1"/>
</dbReference>
<dbReference type="Gene3D" id="1.20.120.1080">
    <property type="match status" value="1"/>
</dbReference>
<dbReference type="CDD" id="cd18791">
    <property type="entry name" value="SF2_C_RHA"/>
    <property type="match status" value="1"/>
</dbReference>
<feature type="chain" id="PRO_5034850081" evidence="6">
    <location>
        <begin position="18"/>
        <end position="734"/>
    </location>
</feature>
<feature type="signal peptide" evidence="6">
    <location>
        <begin position="1"/>
        <end position="17"/>
    </location>
</feature>
<keyword evidence="2" id="KW-0378">Hydrolase</keyword>
<dbReference type="InterPro" id="IPR001650">
    <property type="entry name" value="Helicase_C-like"/>
</dbReference>
<evidence type="ECO:0000256" key="6">
    <source>
        <dbReference type="SAM" id="SignalP"/>
    </source>
</evidence>
<evidence type="ECO:0000259" key="7">
    <source>
        <dbReference type="PROSITE" id="PS51194"/>
    </source>
</evidence>
<feature type="region of interest" description="Disordered" evidence="5">
    <location>
        <begin position="708"/>
        <end position="734"/>
    </location>
</feature>
<keyword evidence="3 8" id="KW-0347">Helicase</keyword>
<evidence type="ECO:0000256" key="2">
    <source>
        <dbReference type="ARBA" id="ARBA00022801"/>
    </source>
</evidence>
<evidence type="ECO:0000313" key="9">
    <source>
        <dbReference type="Proteomes" id="UP000728185"/>
    </source>
</evidence>
<feature type="domain" description="Helicase C-terminal" evidence="7">
    <location>
        <begin position="124"/>
        <end position="298"/>
    </location>
</feature>
<evidence type="ECO:0000313" key="8">
    <source>
        <dbReference type="EMBL" id="KAA0190651.1"/>
    </source>
</evidence>
<dbReference type="SMART" id="SM00847">
    <property type="entry name" value="HA2"/>
    <property type="match status" value="1"/>
</dbReference>
<dbReference type="Pfam" id="PF21010">
    <property type="entry name" value="HA2_C"/>
    <property type="match status" value="1"/>
</dbReference>
<dbReference type="InterPro" id="IPR059023">
    <property type="entry name" value="RNA_hel_CTD"/>
</dbReference>
<dbReference type="Pfam" id="PF07717">
    <property type="entry name" value="OB_NTP_bind"/>
    <property type="match status" value="1"/>
</dbReference>
<dbReference type="SMART" id="SM00490">
    <property type="entry name" value="HELICc"/>
    <property type="match status" value="1"/>
</dbReference>
<dbReference type="GO" id="GO:0003723">
    <property type="term" value="F:RNA binding"/>
    <property type="evidence" value="ECO:0007669"/>
    <property type="project" value="TreeGrafter"/>
</dbReference>
<dbReference type="SUPFAM" id="SSF52540">
    <property type="entry name" value="P-loop containing nucleoside triphosphate hydrolases"/>
    <property type="match status" value="1"/>
</dbReference>
<dbReference type="InterPro" id="IPR011709">
    <property type="entry name" value="DEAD-box_helicase_OB_fold"/>
</dbReference>
<dbReference type="InterPro" id="IPR007502">
    <property type="entry name" value="Helicase-assoc_dom"/>
</dbReference>
<dbReference type="GO" id="GO:0004386">
    <property type="term" value="F:helicase activity"/>
    <property type="evidence" value="ECO:0007669"/>
    <property type="project" value="UniProtKB-KW"/>
</dbReference>
<protein>
    <submittedName>
        <fullName evidence="8">ATP-dependent RNA helicase DHX36</fullName>
    </submittedName>
</protein>
<dbReference type="EMBL" id="LUCM01006861">
    <property type="protein sequence ID" value="KAA0190651.1"/>
    <property type="molecule type" value="Genomic_DNA"/>
</dbReference>